<dbReference type="OrthoDB" id="3239894at2759"/>
<dbReference type="EMBL" id="KV722479">
    <property type="protein sequence ID" value="OCH87618.1"/>
    <property type="molecule type" value="Genomic_DNA"/>
</dbReference>
<gene>
    <name evidence="1" type="ORF">OBBRIDRAFT_735834</name>
</gene>
<keyword evidence="2" id="KW-1185">Reference proteome</keyword>
<dbReference type="Proteomes" id="UP000250043">
    <property type="component" value="Unassembled WGS sequence"/>
</dbReference>
<sequence length="85" mass="10084">YTQLTRPPYFNLVRQLVIDPMHKLVKIHFYIIYIKMNILRENHELCMLYKMLADFNLPSTMGKLLKNIGQPFNGLLTADQWKLSS</sequence>
<evidence type="ECO:0000313" key="1">
    <source>
        <dbReference type="EMBL" id="OCH87618.1"/>
    </source>
</evidence>
<protein>
    <submittedName>
        <fullName evidence="1">Uncharacterized protein</fullName>
    </submittedName>
</protein>
<name>A0A8E2AMW3_9APHY</name>
<accession>A0A8E2AMW3</accession>
<feature type="non-terminal residue" evidence="1">
    <location>
        <position position="85"/>
    </location>
</feature>
<evidence type="ECO:0000313" key="2">
    <source>
        <dbReference type="Proteomes" id="UP000250043"/>
    </source>
</evidence>
<dbReference type="AlphaFoldDB" id="A0A8E2AMW3"/>
<proteinExistence type="predicted"/>
<organism evidence="1 2">
    <name type="scientific">Obba rivulosa</name>
    <dbReference type="NCBI Taxonomy" id="1052685"/>
    <lineage>
        <taxon>Eukaryota</taxon>
        <taxon>Fungi</taxon>
        <taxon>Dikarya</taxon>
        <taxon>Basidiomycota</taxon>
        <taxon>Agaricomycotina</taxon>
        <taxon>Agaricomycetes</taxon>
        <taxon>Polyporales</taxon>
        <taxon>Gelatoporiaceae</taxon>
        <taxon>Obba</taxon>
    </lineage>
</organism>
<reference evidence="1 2" key="1">
    <citation type="submission" date="2016-07" db="EMBL/GenBank/DDBJ databases">
        <title>Draft genome of the white-rot fungus Obba rivulosa 3A-2.</title>
        <authorList>
            <consortium name="DOE Joint Genome Institute"/>
            <person name="Miettinen O."/>
            <person name="Riley R."/>
            <person name="Acob R."/>
            <person name="Barry K."/>
            <person name="Cullen D."/>
            <person name="De Vries R."/>
            <person name="Hainaut M."/>
            <person name="Hatakka A."/>
            <person name="Henrissat B."/>
            <person name="Hilden K."/>
            <person name="Kuo R."/>
            <person name="Labutti K."/>
            <person name="Lipzen A."/>
            <person name="Makela M.R."/>
            <person name="Sandor L."/>
            <person name="Spatafora J.W."/>
            <person name="Grigoriev I.V."/>
            <person name="Hibbett D.S."/>
        </authorList>
    </citation>
    <scope>NUCLEOTIDE SEQUENCE [LARGE SCALE GENOMIC DNA]</scope>
    <source>
        <strain evidence="1 2">3A-2</strain>
    </source>
</reference>